<dbReference type="InterPro" id="IPR014014">
    <property type="entry name" value="RNA_helicase_DEAD_Q_motif"/>
</dbReference>
<dbReference type="Pfam" id="PF03880">
    <property type="entry name" value="DbpA"/>
    <property type="match status" value="1"/>
</dbReference>
<dbReference type="InterPro" id="IPR014001">
    <property type="entry name" value="Helicase_ATP-bd"/>
</dbReference>
<keyword evidence="3 7" id="KW-0347">Helicase</keyword>
<dbReference type="InterPro" id="IPR001650">
    <property type="entry name" value="Helicase_C-like"/>
</dbReference>
<reference evidence="11 12" key="1">
    <citation type="submission" date="2017-03" db="EMBL/GenBank/DDBJ databases">
        <title>Genome sequence of Clostridium oryzae DSM 28571.</title>
        <authorList>
            <person name="Poehlein A."/>
            <person name="Daniel R."/>
        </authorList>
    </citation>
    <scope>NUCLEOTIDE SEQUENCE [LARGE SCALE GENOMIC DNA]</scope>
    <source>
        <strain evidence="11 12">DSM 28571</strain>
    </source>
</reference>
<dbReference type="Pfam" id="PF00270">
    <property type="entry name" value="DEAD"/>
    <property type="match status" value="1"/>
</dbReference>
<proteinExistence type="inferred from homology"/>
<dbReference type="SMART" id="SM00490">
    <property type="entry name" value="HELICc"/>
    <property type="match status" value="1"/>
</dbReference>
<dbReference type="OrthoDB" id="9805696at2"/>
<accession>A0A1V4IQU5</accession>
<dbReference type="InterPro" id="IPR027417">
    <property type="entry name" value="P-loop_NTPase"/>
</dbReference>
<dbReference type="CDD" id="cd18787">
    <property type="entry name" value="SF2_C_DEAD"/>
    <property type="match status" value="1"/>
</dbReference>
<dbReference type="RefSeq" id="WP_079423392.1">
    <property type="nucleotide sequence ID" value="NZ_MZGV01000015.1"/>
</dbReference>
<dbReference type="Pfam" id="PF00271">
    <property type="entry name" value="Helicase_C"/>
    <property type="match status" value="1"/>
</dbReference>
<dbReference type="InterPro" id="IPR011545">
    <property type="entry name" value="DEAD/DEAH_box_helicase_dom"/>
</dbReference>
<feature type="domain" description="DEAD-box RNA helicase Q" evidence="10">
    <location>
        <begin position="4"/>
        <end position="32"/>
    </location>
</feature>
<evidence type="ECO:0000256" key="7">
    <source>
        <dbReference type="RuleBase" id="RU000492"/>
    </source>
</evidence>
<dbReference type="STRING" id="1450648.CLORY_17670"/>
<dbReference type="InterPro" id="IPR012677">
    <property type="entry name" value="Nucleotide-bd_a/b_plait_sf"/>
</dbReference>
<dbReference type="Gene3D" id="3.30.70.330">
    <property type="match status" value="1"/>
</dbReference>
<keyword evidence="1 7" id="KW-0547">Nucleotide-binding</keyword>
<dbReference type="InterPro" id="IPR000629">
    <property type="entry name" value="RNA-helicase_DEAD-box_CS"/>
</dbReference>
<dbReference type="InterPro" id="IPR050079">
    <property type="entry name" value="DEAD_box_RNA_helicase"/>
</dbReference>
<dbReference type="PANTHER" id="PTHR47959:SF1">
    <property type="entry name" value="ATP-DEPENDENT RNA HELICASE DBPA"/>
    <property type="match status" value="1"/>
</dbReference>
<dbReference type="PANTHER" id="PTHR47959">
    <property type="entry name" value="ATP-DEPENDENT RNA HELICASE RHLE-RELATED"/>
    <property type="match status" value="1"/>
</dbReference>
<evidence type="ECO:0000259" key="9">
    <source>
        <dbReference type="PROSITE" id="PS51194"/>
    </source>
</evidence>
<dbReference type="GO" id="GO:0005829">
    <property type="term" value="C:cytosol"/>
    <property type="evidence" value="ECO:0007669"/>
    <property type="project" value="TreeGrafter"/>
</dbReference>
<dbReference type="Proteomes" id="UP000190080">
    <property type="component" value="Unassembled WGS sequence"/>
</dbReference>
<dbReference type="GO" id="GO:0003676">
    <property type="term" value="F:nucleic acid binding"/>
    <property type="evidence" value="ECO:0007669"/>
    <property type="project" value="InterPro"/>
</dbReference>
<comment type="caution">
    <text evidence="11">The sequence shown here is derived from an EMBL/GenBank/DDBJ whole genome shotgun (WGS) entry which is preliminary data.</text>
</comment>
<keyword evidence="2 7" id="KW-0378">Hydrolase</keyword>
<dbReference type="GO" id="GO:0003724">
    <property type="term" value="F:RNA helicase activity"/>
    <property type="evidence" value="ECO:0007669"/>
    <property type="project" value="UniProtKB-EC"/>
</dbReference>
<feature type="domain" description="Helicase ATP-binding" evidence="8">
    <location>
        <begin position="35"/>
        <end position="205"/>
    </location>
</feature>
<dbReference type="EC" id="3.6.4.13" evidence="11"/>
<organism evidence="11 12">
    <name type="scientific">Clostridium oryzae</name>
    <dbReference type="NCBI Taxonomy" id="1450648"/>
    <lineage>
        <taxon>Bacteria</taxon>
        <taxon>Bacillati</taxon>
        <taxon>Bacillota</taxon>
        <taxon>Clostridia</taxon>
        <taxon>Eubacteriales</taxon>
        <taxon>Clostridiaceae</taxon>
        <taxon>Clostridium</taxon>
    </lineage>
</organism>
<dbReference type="Gene3D" id="3.40.50.300">
    <property type="entry name" value="P-loop containing nucleotide triphosphate hydrolases"/>
    <property type="match status" value="2"/>
</dbReference>
<evidence type="ECO:0000256" key="6">
    <source>
        <dbReference type="PROSITE-ProRule" id="PRU00552"/>
    </source>
</evidence>
<dbReference type="PROSITE" id="PS00039">
    <property type="entry name" value="DEAD_ATP_HELICASE"/>
    <property type="match status" value="1"/>
</dbReference>
<evidence type="ECO:0000256" key="1">
    <source>
        <dbReference type="ARBA" id="ARBA00022741"/>
    </source>
</evidence>
<evidence type="ECO:0000259" key="10">
    <source>
        <dbReference type="PROSITE" id="PS51195"/>
    </source>
</evidence>
<dbReference type="EMBL" id="MZGV01000015">
    <property type="protein sequence ID" value="OPJ62398.1"/>
    <property type="molecule type" value="Genomic_DNA"/>
</dbReference>
<dbReference type="GO" id="GO:0005524">
    <property type="term" value="F:ATP binding"/>
    <property type="evidence" value="ECO:0007669"/>
    <property type="project" value="UniProtKB-KW"/>
</dbReference>
<dbReference type="AlphaFoldDB" id="A0A1V4IQU5"/>
<dbReference type="PROSITE" id="PS51194">
    <property type="entry name" value="HELICASE_CTER"/>
    <property type="match status" value="1"/>
</dbReference>
<dbReference type="InterPro" id="IPR044742">
    <property type="entry name" value="DEAD/DEAH_RhlB"/>
</dbReference>
<evidence type="ECO:0000256" key="5">
    <source>
        <dbReference type="ARBA" id="ARBA00038437"/>
    </source>
</evidence>
<dbReference type="SMART" id="SM00487">
    <property type="entry name" value="DEXDc"/>
    <property type="match status" value="1"/>
</dbReference>
<feature type="domain" description="Helicase C-terminal" evidence="9">
    <location>
        <begin position="232"/>
        <end position="376"/>
    </location>
</feature>
<gene>
    <name evidence="11" type="primary">dbpA</name>
    <name evidence="11" type="ORF">CLORY_17670</name>
</gene>
<keyword evidence="12" id="KW-1185">Reference proteome</keyword>
<dbReference type="GO" id="GO:0016787">
    <property type="term" value="F:hydrolase activity"/>
    <property type="evidence" value="ECO:0007669"/>
    <property type="project" value="UniProtKB-KW"/>
</dbReference>
<dbReference type="SUPFAM" id="SSF52540">
    <property type="entry name" value="P-loop containing nucleoside triphosphate hydrolases"/>
    <property type="match status" value="1"/>
</dbReference>
<evidence type="ECO:0000256" key="2">
    <source>
        <dbReference type="ARBA" id="ARBA00022801"/>
    </source>
</evidence>
<evidence type="ECO:0000313" key="11">
    <source>
        <dbReference type="EMBL" id="OPJ62398.1"/>
    </source>
</evidence>
<evidence type="ECO:0000259" key="8">
    <source>
        <dbReference type="PROSITE" id="PS51192"/>
    </source>
</evidence>
<dbReference type="PROSITE" id="PS51195">
    <property type="entry name" value="Q_MOTIF"/>
    <property type="match status" value="1"/>
</dbReference>
<evidence type="ECO:0000256" key="4">
    <source>
        <dbReference type="ARBA" id="ARBA00022840"/>
    </source>
</evidence>
<protein>
    <submittedName>
        <fullName evidence="11">ATP-dependent RNA helicase DbpA</fullName>
        <ecNumber evidence="11">3.6.4.13</ecNumber>
    </submittedName>
</protein>
<evidence type="ECO:0000313" key="12">
    <source>
        <dbReference type="Proteomes" id="UP000190080"/>
    </source>
</evidence>
<dbReference type="InterPro" id="IPR005580">
    <property type="entry name" value="DbpA/CsdA_RNA-bd_dom"/>
</dbReference>
<comment type="similarity">
    <text evidence="5 7">Belongs to the DEAD box helicase family.</text>
</comment>
<dbReference type="PROSITE" id="PS51192">
    <property type="entry name" value="HELICASE_ATP_BIND_1"/>
    <property type="match status" value="1"/>
</dbReference>
<evidence type="ECO:0000256" key="3">
    <source>
        <dbReference type="ARBA" id="ARBA00022806"/>
    </source>
</evidence>
<sequence length="477" mass="53539">MENEDFEALIKDEKILKAIDKLGYSRPSKVQSKVMPLMHAHKDIIVQSQTGSGKTAAFGIPLCETIDVEMRTPQVLILAPTRELAVQIKQDIENIGLYKSIHCVAVFGKQPISFQTKELKQRVHIVAGTPGRTLDHIKKGSLYVEDIKYLVIDEADEMLNMGFIDEVSDIIRRLPKNRITTLFSATMPEEIEKLCASYMVKPERISITPDKVTVENIEQKCVATDVSSKLLTLETVLYLENPDNCIIFCNTKATVDKIYDRFNSLKWPAIKLHGDMLQNDRLKTINNFKAGKARFLIATDIAARGLDIESLSCIINYDMPVEKERYVHRIGRTGRAGKKGTAITFVTSYDERMLSEIEEYIDYKFEPTSIELENISEEYKARFAAKNVVKAKNTTSSKIGKDVMKIHLNLGKDKKIRPGDIAGAISNIDGVNGEDIGIIEIWDRFSNVTILNGKGSIVLNNLKKLKGKNVKAAVADK</sequence>
<feature type="short sequence motif" description="Q motif" evidence="6">
    <location>
        <begin position="4"/>
        <end position="32"/>
    </location>
</feature>
<dbReference type="CDD" id="cd00268">
    <property type="entry name" value="DEADc"/>
    <property type="match status" value="1"/>
</dbReference>
<keyword evidence="4 7" id="KW-0067">ATP-binding</keyword>
<name>A0A1V4IQU5_9CLOT</name>